<feature type="domain" description="SPT2 homolog N-terminal" evidence="6">
    <location>
        <begin position="8"/>
        <end position="101"/>
    </location>
</feature>
<dbReference type="InterPro" id="IPR054552">
    <property type="entry name" value="SPT2_N"/>
</dbReference>
<evidence type="ECO:0000256" key="5">
    <source>
        <dbReference type="SAM" id="MobiDB-lite"/>
    </source>
</evidence>
<evidence type="ECO:0000256" key="1">
    <source>
        <dbReference type="ARBA" id="ARBA00006461"/>
    </source>
</evidence>
<dbReference type="GO" id="GO:0006360">
    <property type="term" value="P:transcription by RNA polymerase I"/>
    <property type="evidence" value="ECO:0007669"/>
    <property type="project" value="TreeGrafter"/>
</dbReference>
<name>A0A8W7PXW6_ANOCL</name>
<keyword evidence="3 4" id="KW-0175">Coiled coil</keyword>
<evidence type="ECO:0000256" key="2">
    <source>
        <dbReference type="ARBA" id="ARBA00013786"/>
    </source>
</evidence>
<reference evidence="7" key="1">
    <citation type="submission" date="2022-08" db="UniProtKB">
        <authorList>
            <consortium name="EnsemblMetazoa"/>
        </authorList>
    </citation>
    <scope>IDENTIFICATION</scope>
</reference>
<protein>
    <recommendedName>
        <fullName evidence="2">Protein SPT2 homolog</fullName>
    </recommendedName>
</protein>
<proteinExistence type="inferred from homology"/>
<dbReference type="GO" id="GO:0005730">
    <property type="term" value="C:nucleolus"/>
    <property type="evidence" value="ECO:0007669"/>
    <property type="project" value="TreeGrafter"/>
</dbReference>
<dbReference type="VEuPathDB" id="VectorBase:ACON2_030234"/>
<evidence type="ECO:0000256" key="3">
    <source>
        <dbReference type="ARBA" id="ARBA00023054"/>
    </source>
</evidence>
<dbReference type="EnsemblMetazoa" id="ACOM038671-RA">
    <property type="protein sequence ID" value="ACOM038671-PA.1"/>
    <property type="gene ID" value="ACOM038671"/>
</dbReference>
<dbReference type="InterPro" id="IPR013256">
    <property type="entry name" value="Chromatin_SPT2"/>
</dbReference>
<evidence type="ECO:0000256" key="4">
    <source>
        <dbReference type="SAM" id="Coils"/>
    </source>
</evidence>
<dbReference type="PANTHER" id="PTHR22691">
    <property type="entry name" value="YEAST SPT2-RELATED"/>
    <property type="match status" value="1"/>
</dbReference>
<feature type="region of interest" description="Disordered" evidence="5">
    <location>
        <begin position="25"/>
        <end position="49"/>
    </location>
</feature>
<feature type="region of interest" description="Disordered" evidence="5">
    <location>
        <begin position="328"/>
        <end position="348"/>
    </location>
</feature>
<evidence type="ECO:0000259" key="6">
    <source>
        <dbReference type="Pfam" id="PF22878"/>
    </source>
</evidence>
<feature type="compositionally biased region" description="Basic residues" evidence="5">
    <location>
        <begin position="335"/>
        <end position="348"/>
    </location>
</feature>
<accession>A0A8W7PXW6</accession>
<evidence type="ECO:0000313" key="7">
    <source>
        <dbReference type="EnsemblMetazoa" id="ACOM038671-PA.1"/>
    </source>
</evidence>
<dbReference type="AlphaFoldDB" id="A0A8W7PXW6"/>
<dbReference type="SMART" id="SM00784">
    <property type="entry name" value="SPT2"/>
    <property type="match status" value="1"/>
</dbReference>
<dbReference type="GO" id="GO:0006334">
    <property type="term" value="P:nucleosome assembly"/>
    <property type="evidence" value="ECO:0007669"/>
    <property type="project" value="TreeGrafter"/>
</dbReference>
<dbReference type="Pfam" id="PF08243">
    <property type="entry name" value="SPT2"/>
    <property type="match status" value="1"/>
</dbReference>
<sequence length="348" mass="39598">LCVFVRAMDFRELINVAKQNALEQQNGTKTNRTGYSAKYSPPKKVTKEKKDLSENIKRFLAKREEEERQKALEKHQKAQELMARRGGKGKKKIEKMLKVIKSANKSVLEDAADAAECALGTESLEDDYGYTSAVASQFFNKLVDKYKNAPDESLFTEAKKRSMSSEELARARARVKDAIMKEQEEQSAPRTRKPRTARTEVEDTRSGFPPPDVRRGPPVVKRPGSGPPSMVGGRPHPGAGGGPGKKRRIIDSDSEYDSEMDDFIDDGDCEEDYSSAIKEIFGYDKSRYRHEAYDDEDDNMESSYAQQMREEYISKKIGLMEDLEDMRMEEEEKRRKTVKKKGGPPKRK</sequence>
<comment type="similarity">
    <text evidence="1">Belongs to the SPT2 family.</text>
</comment>
<dbReference type="PANTHER" id="PTHR22691:SF8">
    <property type="entry name" value="PROTEIN SPT2 HOMOLOG"/>
    <property type="match status" value="1"/>
</dbReference>
<organism evidence="7">
    <name type="scientific">Anopheles coluzzii</name>
    <name type="common">African malaria mosquito</name>
    <dbReference type="NCBI Taxonomy" id="1518534"/>
    <lineage>
        <taxon>Eukaryota</taxon>
        <taxon>Metazoa</taxon>
        <taxon>Ecdysozoa</taxon>
        <taxon>Arthropoda</taxon>
        <taxon>Hexapoda</taxon>
        <taxon>Insecta</taxon>
        <taxon>Pterygota</taxon>
        <taxon>Neoptera</taxon>
        <taxon>Endopterygota</taxon>
        <taxon>Diptera</taxon>
        <taxon>Nematocera</taxon>
        <taxon>Culicoidea</taxon>
        <taxon>Culicidae</taxon>
        <taxon>Anophelinae</taxon>
        <taxon>Anopheles</taxon>
    </lineage>
</organism>
<feature type="compositionally biased region" description="Polar residues" evidence="5">
    <location>
        <begin position="25"/>
        <end position="34"/>
    </location>
</feature>
<dbReference type="Pfam" id="PF22878">
    <property type="entry name" value="SPT2_N"/>
    <property type="match status" value="1"/>
</dbReference>
<dbReference type="GO" id="GO:0042393">
    <property type="term" value="F:histone binding"/>
    <property type="evidence" value="ECO:0007669"/>
    <property type="project" value="TreeGrafter"/>
</dbReference>
<dbReference type="Proteomes" id="UP000075882">
    <property type="component" value="Unassembled WGS sequence"/>
</dbReference>
<feature type="coiled-coil region" evidence="4">
    <location>
        <begin position="49"/>
        <end position="81"/>
    </location>
</feature>
<dbReference type="GO" id="GO:0003677">
    <property type="term" value="F:DNA binding"/>
    <property type="evidence" value="ECO:0007669"/>
    <property type="project" value="TreeGrafter"/>
</dbReference>
<feature type="compositionally biased region" description="Low complexity" evidence="5">
    <location>
        <begin position="216"/>
        <end position="237"/>
    </location>
</feature>
<feature type="region of interest" description="Disordered" evidence="5">
    <location>
        <begin position="179"/>
        <end position="259"/>
    </location>
</feature>